<proteinExistence type="predicted"/>
<protein>
    <submittedName>
        <fullName evidence="2">Uncharacterized protein</fullName>
    </submittedName>
</protein>
<dbReference type="AlphaFoldDB" id="A0A1I1NXG1"/>
<evidence type="ECO:0000256" key="1">
    <source>
        <dbReference type="SAM" id="MobiDB-lite"/>
    </source>
</evidence>
<accession>A0A1I1NXG1</accession>
<dbReference type="Proteomes" id="UP000198611">
    <property type="component" value="Unassembled WGS sequence"/>
</dbReference>
<organism evidence="2 3">
    <name type="scientific">Thiohalospira halophila DSM 15071</name>
    <dbReference type="NCBI Taxonomy" id="1123397"/>
    <lineage>
        <taxon>Bacteria</taxon>
        <taxon>Pseudomonadati</taxon>
        <taxon>Pseudomonadota</taxon>
        <taxon>Gammaproteobacteria</taxon>
        <taxon>Thiohalospirales</taxon>
        <taxon>Thiohalospiraceae</taxon>
        <taxon>Thiohalospira</taxon>
    </lineage>
</organism>
<gene>
    <name evidence="2" type="ORF">SAMN05660831_00489</name>
</gene>
<dbReference type="STRING" id="1123397.SAMN05660831_00489"/>
<keyword evidence="3" id="KW-1185">Reference proteome</keyword>
<evidence type="ECO:0000313" key="2">
    <source>
        <dbReference type="EMBL" id="SFD02289.1"/>
    </source>
</evidence>
<feature type="region of interest" description="Disordered" evidence="1">
    <location>
        <begin position="76"/>
        <end position="133"/>
    </location>
</feature>
<reference evidence="2 3" key="1">
    <citation type="submission" date="2016-10" db="EMBL/GenBank/DDBJ databases">
        <authorList>
            <person name="de Groot N.N."/>
        </authorList>
    </citation>
    <scope>NUCLEOTIDE SEQUENCE [LARGE SCALE GENOMIC DNA]</scope>
    <source>
        <strain evidence="2 3">HL3</strain>
    </source>
</reference>
<name>A0A1I1NXG1_9GAMM</name>
<dbReference type="RefSeq" id="WP_143613123.1">
    <property type="nucleotide sequence ID" value="NZ_FOMJ01000001.1"/>
</dbReference>
<sequence length="133" mass="14326">MDPLRRSSTLRLLLLAWLVLAMASLQGVSLHKHVDHHGHHHEHPAGLHLAQAPDHPPHHEATEEVEITGLALPVSQASTKAVDLPSDADPQALATRGPTLVRHPDRAGDPFPAGSPLPREPDRRVSLPRGPPA</sequence>
<dbReference type="EMBL" id="FOMJ01000001">
    <property type="protein sequence ID" value="SFD02289.1"/>
    <property type="molecule type" value="Genomic_DNA"/>
</dbReference>
<evidence type="ECO:0000313" key="3">
    <source>
        <dbReference type="Proteomes" id="UP000198611"/>
    </source>
</evidence>
<feature type="region of interest" description="Disordered" evidence="1">
    <location>
        <begin position="34"/>
        <end position="63"/>
    </location>
</feature>